<dbReference type="InterPro" id="IPR052357">
    <property type="entry name" value="Orn_Lys_Arg_decarboxylase-I"/>
</dbReference>
<dbReference type="PANTHER" id="PTHR43277:SF3">
    <property type="entry name" value="DECARBOXYLASE, PUTATIVE-RELATED"/>
    <property type="match status" value="1"/>
</dbReference>
<evidence type="ECO:0000259" key="7">
    <source>
        <dbReference type="Pfam" id="PF03711"/>
    </source>
</evidence>
<evidence type="ECO:0000256" key="4">
    <source>
        <dbReference type="ARBA" id="ARBA00022898"/>
    </source>
</evidence>
<feature type="domain" description="Orn/Lys/Arg decarboxylases family 1 pyridoxal-P attachment site" evidence="6">
    <location>
        <begin position="4"/>
        <end position="266"/>
    </location>
</feature>
<dbReference type="RefSeq" id="WP_002491853.1">
    <property type="nucleotide sequence ID" value="NZ_AP021848.1"/>
</dbReference>
<dbReference type="Gene3D" id="3.90.105.10">
    <property type="entry name" value="Molybdopterin biosynthesis moea protein, domain 2"/>
    <property type="match status" value="1"/>
</dbReference>
<dbReference type="GeneID" id="58090622"/>
<name>A0A4Q9W838_STALU</name>
<evidence type="ECO:0000256" key="5">
    <source>
        <dbReference type="ARBA" id="ARBA00023239"/>
    </source>
</evidence>
<reference evidence="8 9" key="1">
    <citation type="journal article" date="2019" name="Sci. Transl. Med.">
        <title>Quorum sensing between bacterial species on the skin protects against epidermal injury in atopic dermatitis.</title>
        <authorList>
            <person name="Williams M.R."/>
        </authorList>
    </citation>
    <scope>NUCLEOTIDE SEQUENCE [LARGE SCALE GENOMIC DNA]</scope>
    <source>
        <strain evidence="8 9">E7</strain>
    </source>
</reference>
<feature type="domain" description="Orn/Lys/Arg decarboxylase C-terminal" evidence="7">
    <location>
        <begin position="353"/>
        <end position="423"/>
    </location>
</feature>
<keyword evidence="5" id="KW-0456">Lyase</keyword>
<dbReference type="Proteomes" id="UP000293637">
    <property type="component" value="Unassembled WGS sequence"/>
</dbReference>
<comment type="caution">
    <text evidence="8">The sequence shown here is derived from an EMBL/GenBank/DDBJ whole genome shotgun (WGS) entry which is preliminary data.</text>
</comment>
<evidence type="ECO:0000256" key="3">
    <source>
        <dbReference type="ARBA" id="ARBA00022793"/>
    </source>
</evidence>
<evidence type="ECO:0000259" key="6">
    <source>
        <dbReference type="Pfam" id="PF01276"/>
    </source>
</evidence>
<dbReference type="InterPro" id="IPR008286">
    <property type="entry name" value="Prn/Lys/Arg_de-COase_C"/>
</dbReference>
<dbReference type="SUPFAM" id="SSF53383">
    <property type="entry name" value="PLP-dependent transferases"/>
    <property type="match status" value="1"/>
</dbReference>
<protein>
    <submittedName>
        <fullName evidence="8">Lysine decarboxylase</fullName>
    </submittedName>
</protein>
<dbReference type="Pfam" id="PF03711">
    <property type="entry name" value="OKR_DC_1_C"/>
    <property type="match status" value="1"/>
</dbReference>
<keyword evidence="3" id="KW-0210">Decarboxylase</keyword>
<sequence>MALPINYKLSQLINEKAISMHVPGHKNMTIGTLHELDFKFDMTEITGLDDLHHPEDIILNSQHNMSKHEDYDAFILVNGTTSGILATIQGFSAVDGRYLIARNVHKSVFHGLDLTHQSADILPMQESLQTHHYYGPQTRDFDSEQYKLAVVTYPNYYGECFDINSCISKLHAANIPVLVDEAHGAHFDLDGFPTSALNMKADYVVQSYHKTLPALTMGSILFIHKQAPQRDKVIQYLSYFQTSSPSYLVMASLEQANQFYQQYDSRLFFKRRQQFIEMMQDKGFIMIQMADPLKLTVQHKHMLGYQIQDWFEKMSVFVELADDYQVLLILPLWHEQDKYPFDELIERIRMQPVEDLINHNQQSSYTRLPCAAGSYETMDITHVTWVGLDNAQGMILAQHITPYPPGIPLFFTGERITQNMLKLITHYIDSGVRVEGINNKKILVKDE</sequence>
<dbReference type="Pfam" id="PF01276">
    <property type="entry name" value="OKR_DC_1"/>
    <property type="match status" value="1"/>
</dbReference>
<gene>
    <name evidence="8" type="ORF">EQ812_12050</name>
</gene>
<keyword evidence="4" id="KW-0663">Pyridoxal phosphate</keyword>
<dbReference type="InterPro" id="IPR036633">
    <property type="entry name" value="Prn/Lys/Arg_de-COase_C_sf"/>
</dbReference>
<dbReference type="PANTHER" id="PTHR43277">
    <property type="entry name" value="ARGININE DECARBOXYLASE"/>
    <property type="match status" value="1"/>
</dbReference>
<dbReference type="Gene3D" id="3.40.640.10">
    <property type="entry name" value="Type I PLP-dependent aspartate aminotransferase-like (Major domain)"/>
    <property type="match status" value="1"/>
</dbReference>
<accession>A0A4Q9W838</accession>
<dbReference type="AlphaFoldDB" id="A0A4Q9W838"/>
<dbReference type="EMBL" id="SCHB01000011">
    <property type="protein sequence ID" value="TBW70358.1"/>
    <property type="molecule type" value="Genomic_DNA"/>
</dbReference>
<dbReference type="SUPFAM" id="SSF55904">
    <property type="entry name" value="Ornithine decarboxylase C-terminal domain"/>
    <property type="match status" value="1"/>
</dbReference>
<evidence type="ECO:0000256" key="1">
    <source>
        <dbReference type="ARBA" id="ARBA00001933"/>
    </source>
</evidence>
<dbReference type="InterPro" id="IPR000310">
    <property type="entry name" value="Orn/Lys/Arg_deCO2ase_major_dom"/>
</dbReference>
<proteinExistence type="inferred from homology"/>
<comment type="cofactor">
    <cofactor evidence="1">
        <name>pyridoxal 5'-phosphate</name>
        <dbReference type="ChEBI" id="CHEBI:597326"/>
    </cofactor>
</comment>
<comment type="similarity">
    <text evidence="2">Belongs to the Orn/Lys/Arg decarboxylase class-I family.</text>
</comment>
<evidence type="ECO:0000313" key="9">
    <source>
        <dbReference type="Proteomes" id="UP000293637"/>
    </source>
</evidence>
<dbReference type="GO" id="GO:0016831">
    <property type="term" value="F:carboxy-lyase activity"/>
    <property type="evidence" value="ECO:0007669"/>
    <property type="project" value="UniProtKB-KW"/>
</dbReference>
<dbReference type="InterPro" id="IPR015424">
    <property type="entry name" value="PyrdxlP-dep_Trfase"/>
</dbReference>
<dbReference type="InterPro" id="IPR015421">
    <property type="entry name" value="PyrdxlP-dep_Trfase_major"/>
</dbReference>
<evidence type="ECO:0000313" key="8">
    <source>
        <dbReference type="EMBL" id="TBW70358.1"/>
    </source>
</evidence>
<organism evidence="8 9">
    <name type="scientific">Staphylococcus lugdunensis</name>
    <dbReference type="NCBI Taxonomy" id="28035"/>
    <lineage>
        <taxon>Bacteria</taxon>
        <taxon>Bacillati</taxon>
        <taxon>Bacillota</taxon>
        <taxon>Bacilli</taxon>
        <taxon>Bacillales</taxon>
        <taxon>Staphylococcaceae</taxon>
        <taxon>Staphylococcus</taxon>
    </lineage>
</organism>
<evidence type="ECO:0000256" key="2">
    <source>
        <dbReference type="ARBA" id="ARBA00010671"/>
    </source>
</evidence>